<dbReference type="EMBL" id="JALGBH010000001">
    <property type="protein sequence ID" value="MCJ0741494.1"/>
    <property type="molecule type" value="Genomic_DNA"/>
</dbReference>
<sequence length="587" mass="67566">MCGIAGLVSKEGHNASVIKDFAASIHHRGPDDFGFFEYNNSFILNTRLSIIDIASGHQPFISEDGNIALVQNGEIYNYIELKEELSAMGFQFKTNSDTEVLLIAYQAFGSEFVKKLNGMFAIAIIDKLQNKVLLYRDRLGVKPLYIYQKNDNILFSSEIKTFLRYKDFDGTISNQSIHNYLIYNYVPIPGTIFKYVNHVLPGHFYSIDLSSYKIEKVKYWEIENIAEDEAKSDAEYLEEIDQLLLDATKIRLRSDVPVGAFLSGGLDSSLICAYMSQITGQPFNTYTIGFKEKEFDESTYAKYIADKYSLNYNEKTLEADIVDLWAKTTWYNDQPHGDISFIPTYIVAGFAAQDHKLVLTGDGGDELFAGYLKYLSLEEHDCASKDFFDSISLFKEGGYINELYTDAFKETIDDEGAFQLFIDVISRSSNKDKINQALYFDTVQLLPGNNLVKPDKMAMANSLETRSPFLDYRFFEMMMKVPGNKKLQNKDTKYILKKLALRHFSEEHVYRKKQMFTVPVGEWFKNKLSSFLINTLSSESFKSRNIFKQDLIVKMINDHIEGTKNYTRELRAIVNLEIWFRQFIDEK</sequence>
<comment type="pathway">
    <text evidence="1">Amino-acid biosynthesis; L-asparagine biosynthesis; L-asparagine from L-aspartate (L-Gln route): step 1/1.</text>
</comment>
<evidence type="ECO:0000259" key="8">
    <source>
        <dbReference type="PROSITE" id="PS51278"/>
    </source>
</evidence>
<accession>A0ABS9ZVF2</accession>
<dbReference type="InterPro" id="IPR014729">
    <property type="entry name" value="Rossmann-like_a/b/a_fold"/>
</dbReference>
<dbReference type="Gene3D" id="3.60.20.10">
    <property type="entry name" value="Glutamine Phosphoribosylpyrophosphate, subunit 1, domain 1"/>
    <property type="match status" value="1"/>
</dbReference>
<dbReference type="InterPro" id="IPR033738">
    <property type="entry name" value="AsnB_N"/>
</dbReference>
<dbReference type="InterPro" id="IPR017932">
    <property type="entry name" value="GATase_2_dom"/>
</dbReference>
<dbReference type="SUPFAM" id="SSF52402">
    <property type="entry name" value="Adenine nucleotide alpha hydrolases-like"/>
    <property type="match status" value="1"/>
</dbReference>
<organism evidence="9 10">
    <name type="scientific">Pedobacter montanisoli</name>
    <dbReference type="NCBI Taxonomy" id="2923277"/>
    <lineage>
        <taxon>Bacteria</taxon>
        <taxon>Pseudomonadati</taxon>
        <taxon>Bacteroidota</taxon>
        <taxon>Sphingobacteriia</taxon>
        <taxon>Sphingobacteriales</taxon>
        <taxon>Sphingobacteriaceae</taxon>
        <taxon>Pedobacter</taxon>
    </lineage>
</organism>
<dbReference type="Pfam" id="PF13537">
    <property type="entry name" value="GATase_7"/>
    <property type="match status" value="1"/>
</dbReference>
<evidence type="ECO:0000313" key="10">
    <source>
        <dbReference type="Proteomes" id="UP001165460"/>
    </source>
</evidence>
<evidence type="ECO:0000256" key="3">
    <source>
        <dbReference type="ARBA" id="ARBA00012737"/>
    </source>
</evidence>
<dbReference type="InterPro" id="IPR006426">
    <property type="entry name" value="Asn_synth_AEB"/>
</dbReference>
<evidence type="ECO:0000256" key="7">
    <source>
        <dbReference type="ARBA" id="ARBA00048741"/>
    </source>
</evidence>
<reference evidence="9" key="1">
    <citation type="submission" date="2022-03" db="EMBL/GenBank/DDBJ databases">
        <authorList>
            <person name="Woo C.Y."/>
        </authorList>
    </citation>
    <scope>NUCLEOTIDE SEQUENCE</scope>
    <source>
        <strain evidence="9">CYS-01</strain>
    </source>
</reference>
<dbReference type="EC" id="6.3.5.4" evidence="3"/>
<dbReference type="GO" id="GO:0004066">
    <property type="term" value="F:asparagine synthase (glutamine-hydrolyzing) activity"/>
    <property type="evidence" value="ECO:0007669"/>
    <property type="project" value="UniProtKB-EC"/>
</dbReference>
<dbReference type="Pfam" id="PF00733">
    <property type="entry name" value="Asn_synthase"/>
    <property type="match status" value="1"/>
</dbReference>
<keyword evidence="10" id="KW-1185">Reference proteome</keyword>
<dbReference type="PROSITE" id="PS51278">
    <property type="entry name" value="GATASE_TYPE_2"/>
    <property type="match status" value="1"/>
</dbReference>
<evidence type="ECO:0000256" key="4">
    <source>
        <dbReference type="ARBA" id="ARBA00022741"/>
    </source>
</evidence>
<name>A0ABS9ZVF2_9SPHI</name>
<evidence type="ECO:0000313" key="9">
    <source>
        <dbReference type="EMBL" id="MCJ0741494.1"/>
    </source>
</evidence>
<gene>
    <name evidence="9" type="primary">asnB</name>
    <name evidence="9" type="ORF">MMF97_02145</name>
</gene>
<protein>
    <recommendedName>
        <fullName evidence="3">asparagine synthase (glutamine-hydrolyzing)</fullName>
        <ecNumber evidence="3">6.3.5.4</ecNumber>
    </recommendedName>
</protein>
<dbReference type="NCBIfam" id="TIGR01536">
    <property type="entry name" value="asn_synth_AEB"/>
    <property type="match status" value="1"/>
</dbReference>
<evidence type="ECO:0000256" key="6">
    <source>
        <dbReference type="ARBA" id="ARBA00022962"/>
    </source>
</evidence>
<dbReference type="SUPFAM" id="SSF56235">
    <property type="entry name" value="N-terminal nucleophile aminohydrolases (Ntn hydrolases)"/>
    <property type="match status" value="1"/>
</dbReference>
<keyword evidence="9" id="KW-0436">Ligase</keyword>
<keyword evidence="5" id="KW-0067">ATP-binding</keyword>
<keyword evidence="6" id="KW-0315">Glutamine amidotransferase</keyword>
<dbReference type="PANTHER" id="PTHR43284">
    <property type="entry name" value="ASPARAGINE SYNTHETASE (GLUTAMINE-HYDROLYZING)"/>
    <property type="match status" value="1"/>
</dbReference>
<proteinExistence type="inferred from homology"/>
<comment type="similarity">
    <text evidence="2">Belongs to the asparagine synthetase family.</text>
</comment>
<dbReference type="InterPro" id="IPR051786">
    <property type="entry name" value="ASN_synthetase/amidase"/>
</dbReference>
<dbReference type="CDD" id="cd01991">
    <property type="entry name" value="Asn_synthase_B_C"/>
    <property type="match status" value="1"/>
</dbReference>
<dbReference type="Gene3D" id="3.40.50.620">
    <property type="entry name" value="HUPs"/>
    <property type="match status" value="1"/>
</dbReference>
<comment type="catalytic activity">
    <reaction evidence="7">
        <text>L-aspartate + L-glutamine + ATP + H2O = L-asparagine + L-glutamate + AMP + diphosphate + H(+)</text>
        <dbReference type="Rhea" id="RHEA:12228"/>
        <dbReference type="ChEBI" id="CHEBI:15377"/>
        <dbReference type="ChEBI" id="CHEBI:15378"/>
        <dbReference type="ChEBI" id="CHEBI:29985"/>
        <dbReference type="ChEBI" id="CHEBI:29991"/>
        <dbReference type="ChEBI" id="CHEBI:30616"/>
        <dbReference type="ChEBI" id="CHEBI:33019"/>
        <dbReference type="ChEBI" id="CHEBI:58048"/>
        <dbReference type="ChEBI" id="CHEBI:58359"/>
        <dbReference type="ChEBI" id="CHEBI:456215"/>
        <dbReference type="EC" id="6.3.5.4"/>
    </reaction>
</comment>
<dbReference type="CDD" id="cd00712">
    <property type="entry name" value="AsnB"/>
    <property type="match status" value="1"/>
</dbReference>
<dbReference type="RefSeq" id="WP_243358391.1">
    <property type="nucleotide sequence ID" value="NZ_JALGBH010000001.1"/>
</dbReference>
<evidence type="ECO:0000256" key="1">
    <source>
        <dbReference type="ARBA" id="ARBA00005187"/>
    </source>
</evidence>
<dbReference type="PIRSF" id="PIRSF001589">
    <property type="entry name" value="Asn_synthetase_glu-h"/>
    <property type="match status" value="1"/>
</dbReference>
<keyword evidence="4" id="KW-0547">Nucleotide-binding</keyword>
<evidence type="ECO:0000256" key="5">
    <source>
        <dbReference type="ARBA" id="ARBA00022840"/>
    </source>
</evidence>
<evidence type="ECO:0000256" key="2">
    <source>
        <dbReference type="ARBA" id="ARBA00005752"/>
    </source>
</evidence>
<dbReference type="InterPro" id="IPR029055">
    <property type="entry name" value="Ntn_hydrolases_N"/>
</dbReference>
<dbReference type="Proteomes" id="UP001165460">
    <property type="component" value="Unassembled WGS sequence"/>
</dbReference>
<comment type="caution">
    <text evidence="9">The sequence shown here is derived from an EMBL/GenBank/DDBJ whole genome shotgun (WGS) entry which is preliminary data.</text>
</comment>
<dbReference type="PANTHER" id="PTHR43284:SF1">
    <property type="entry name" value="ASPARAGINE SYNTHETASE"/>
    <property type="match status" value="1"/>
</dbReference>
<dbReference type="InterPro" id="IPR001962">
    <property type="entry name" value="Asn_synthase"/>
</dbReference>
<feature type="domain" description="Glutamine amidotransferase type-2" evidence="8">
    <location>
        <begin position="2"/>
        <end position="210"/>
    </location>
</feature>